<protein>
    <submittedName>
        <fullName evidence="4">Protein BatD</fullName>
    </submittedName>
</protein>
<sequence>MRMLIALLLLLTLPARADMQLTRELVAPDTLVPGQPVRVAYTFWTDSWFNPAPTWPELPVSGGEVLSLPIATQLVSRREGGKSWSGIRMERLIATWDSGQLHLPAAEVTLTSAGQAPHTVALAPLNRPVHWPKGTRQPDRFLPAADLKLTQQIIPHATRPGDNTLRVGDAIDRRVTLEGAGVLPAAIPQLLYAIPGNETQLLPRNNQRLQTPRGDFTGARRVETLRYLPSRPGSVVIPPLTLRWWDSAHQRWRVDTLPGKTLTIAPAPATGKERVLQAGNHTFWPALSGWLVGALALLLGLYLLRHRLSTRLTGIRRRWQGFWQILPLPGLAPTGTASEHAARPPQRLFSPPPARQRAG</sequence>
<dbReference type="OrthoDB" id="5293418at2"/>
<dbReference type="Proteomes" id="UP000302163">
    <property type="component" value="Chromosome"/>
</dbReference>
<keyword evidence="2" id="KW-0812">Transmembrane</keyword>
<dbReference type="KEGG" id="izh:FEM41_21200"/>
<organism evidence="4 5">
    <name type="scientific">Jejubacter calystegiae</name>
    <dbReference type="NCBI Taxonomy" id="2579935"/>
    <lineage>
        <taxon>Bacteria</taxon>
        <taxon>Pseudomonadati</taxon>
        <taxon>Pseudomonadota</taxon>
        <taxon>Gammaproteobacteria</taxon>
        <taxon>Enterobacterales</taxon>
        <taxon>Enterobacteriaceae</taxon>
        <taxon>Jejubacter</taxon>
    </lineage>
</organism>
<feature type="region of interest" description="Disordered" evidence="1">
    <location>
        <begin position="335"/>
        <end position="359"/>
    </location>
</feature>
<evidence type="ECO:0000313" key="5">
    <source>
        <dbReference type="Proteomes" id="UP000302163"/>
    </source>
</evidence>
<feature type="chain" id="PRO_5020461328" evidence="3">
    <location>
        <begin position="18"/>
        <end position="359"/>
    </location>
</feature>
<reference evidence="4 5" key="1">
    <citation type="submission" date="2019-05" db="EMBL/GenBank/DDBJ databases">
        <title>Complete genome sequence of Izhakiella calystegiae KSNA2, an endophyte isolated from beach morning glory (Calystegia soldanella).</title>
        <authorList>
            <person name="Jiang L."/>
            <person name="Jeong J.C."/>
            <person name="Kim C.Y."/>
            <person name="Kim D.H."/>
            <person name="Kim S.W."/>
            <person name="Lee j."/>
        </authorList>
    </citation>
    <scope>NUCLEOTIDE SEQUENCE [LARGE SCALE GENOMIC DNA]</scope>
    <source>
        <strain evidence="4 5">KSNA2</strain>
    </source>
</reference>
<feature type="signal peptide" evidence="3">
    <location>
        <begin position="1"/>
        <end position="17"/>
    </location>
</feature>
<keyword evidence="2" id="KW-0472">Membrane</keyword>
<gene>
    <name evidence="4" type="ORF">FEM41_21200</name>
</gene>
<evidence type="ECO:0000256" key="2">
    <source>
        <dbReference type="SAM" id="Phobius"/>
    </source>
</evidence>
<feature type="transmembrane region" description="Helical" evidence="2">
    <location>
        <begin position="283"/>
        <end position="304"/>
    </location>
</feature>
<dbReference type="RefSeq" id="WP_138098174.1">
    <property type="nucleotide sequence ID" value="NZ_CP040428.1"/>
</dbReference>
<dbReference type="AlphaFoldDB" id="A0A4P8YQ88"/>
<evidence type="ECO:0000256" key="3">
    <source>
        <dbReference type="SAM" id="SignalP"/>
    </source>
</evidence>
<proteinExistence type="predicted"/>
<keyword evidence="3" id="KW-0732">Signal</keyword>
<accession>A0A4P8YQ88</accession>
<keyword evidence="5" id="KW-1185">Reference proteome</keyword>
<dbReference type="EMBL" id="CP040428">
    <property type="protein sequence ID" value="QCT21984.1"/>
    <property type="molecule type" value="Genomic_DNA"/>
</dbReference>
<keyword evidence="2" id="KW-1133">Transmembrane helix</keyword>
<evidence type="ECO:0000256" key="1">
    <source>
        <dbReference type="SAM" id="MobiDB-lite"/>
    </source>
</evidence>
<feature type="compositionally biased region" description="Pro residues" evidence="1">
    <location>
        <begin position="350"/>
        <end position="359"/>
    </location>
</feature>
<evidence type="ECO:0000313" key="4">
    <source>
        <dbReference type="EMBL" id="QCT21984.1"/>
    </source>
</evidence>
<name>A0A4P8YQ88_9ENTR</name>